<dbReference type="InterPro" id="IPR037294">
    <property type="entry name" value="ABC_BtuC-like"/>
</dbReference>
<keyword evidence="4" id="KW-1003">Cell membrane</keyword>
<dbReference type="CDD" id="cd06550">
    <property type="entry name" value="TM_ABC_iron-siderophores_like"/>
    <property type="match status" value="1"/>
</dbReference>
<feature type="transmembrane region" description="Helical" evidence="8">
    <location>
        <begin position="133"/>
        <end position="158"/>
    </location>
</feature>
<proteinExistence type="inferred from homology"/>
<feature type="transmembrane region" description="Helical" evidence="8">
    <location>
        <begin position="43"/>
        <end position="64"/>
    </location>
</feature>
<feature type="transmembrane region" description="Helical" evidence="8">
    <location>
        <begin position="76"/>
        <end position="94"/>
    </location>
</feature>
<dbReference type="EMBL" id="NGKB01000002">
    <property type="protein sequence ID" value="RSU16599.1"/>
    <property type="molecule type" value="Genomic_DNA"/>
</dbReference>
<keyword evidence="3" id="KW-0813">Transport</keyword>
<sequence>MICTVAVILLSLTFDLSINYSDIWQALTHFNPDSTEHVLIISRVSRVIVALLVGASLSLSGQVMQLQYQNDLADPSLMGISDGSALAISILMIFNPEAKMLERIIISLVGSLVIYLLLFIINQKMISQRDKLSLPLLGIILSLLISSVTTFIVTYFDIAQSVTAWYASRLYRVSLSDVIYFLPVLIIGIILLLILRKEMNVFSFGPEMTTVIGMNRKLLNTLLSLVVVLLTGISVAIVGRMAFIGLVVPHMSKLLVGKRYGDTLLITPILGGFLVLVSDYLSRILNYPFETPISVVIAFLGVPIFLYLVRKGTNMRYD</sequence>
<evidence type="ECO:0000313" key="9">
    <source>
        <dbReference type="EMBL" id="RSU16599.1"/>
    </source>
</evidence>
<dbReference type="Pfam" id="PF01032">
    <property type="entry name" value="FecCD"/>
    <property type="match status" value="1"/>
</dbReference>
<reference evidence="9 10" key="1">
    <citation type="submission" date="2017-05" db="EMBL/GenBank/DDBJ databases">
        <title>Vagococcus spp. assemblies.</title>
        <authorList>
            <person name="Gulvik C.A."/>
        </authorList>
    </citation>
    <scope>NUCLEOTIDE SEQUENCE [LARGE SCALE GENOMIC DNA]</scope>
    <source>
        <strain evidence="9 10">SS1714</strain>
    </source>
</reference>
<comment type="subcellular location">
    <subcellularLocation>
        <location evidence="1">Cell membrane</location>
        <topology evidence="1">Multi-pass membrane protein</topology>
    </subcellularLocation>
</comment>
<dbReference type="Gene3D" id="1.10.3470.10">
    <property type="entry name" value="ABC transporter involved in vitamin B12 uptake, BtuC"/>
    <property type="match status" value="1"/>
</dbReference>
<evidence type="ECO:0000256" key="6">
    <source>
        <dbReference type="ARBA" id="ARBA00022989"/>
    </source>
</evidence>
<evidence type="ECO:0000256" key="7">
    <source>
        <dbReference type="ARBA" id="ARBA00023136"/>
    </source>
</evidence>
<evidence type="ECO:0000256" key="2">
    <source>
        <dbReference type="ARBA" id="ARBA00007935"/>
    </source>
</evidence>
<dbReference type="OrthoDB" id="9811721at2"/>
<feature type="transmembrane region" description="Helical" evidence="8">
    <location>
        <begin position="100"/>
        <end position="121"/>
    </location>
</feature>
<dbReference type="PANTHER" id="PTHR30472">
    <property type="entry name" value="FERRIC ENTEROBACTIN TRANSPORT SYSTEM PERMEASE PROTEIN"/>
    <property type="match status" value="1"/>
</dbReference>
<dbReference type="GO" id="GO:0005886">
    <property type="term" value="C:plasma membrane"/>
    <property type="evidence" value="ECO:0007669"/>
    <property type="project" value="UniProtKB-SubCell"/>
</dbReference>
<evidence type="ECO:0000256" key="1">
    <source>
        <dbReference type="ARBA" id="ARBA00004651"/>
    </source>
</evidence>
<comment type="similarity">
    <text evidence="2">Belongs to the binding-protein-dependent transport system permease family. FecCD subfamily.</text>
</comment>
<evidence type="ECO:0000256" key="4">
    <source>
        <dbReference type="ARBA" id="ARBA00022475"/>
    </source>
</evidence>
<evidence type="ECO:0000256" key="5">
    <source>
        <dbReference type="ARBA" id="ARBA00022692"/>
    </source>
</evidence>
<keyword evidence="5 8" id="KW-0812">Transmembrane</keyword>
<dbReference type="GO" id="GO:0033214">
    <property type="term" value="P:siderophore-iron import into cell"/>
    <property type="evidence" value="ECO:0007669"/>
    <property type="project" value="TreeGrafter"/>
</dbReference>
<accession>A0A430B8H2</accession>
<feature type="transmembrane region" description="Helical" evidence="8">
    <location>
        <begin position="178"/>
        <end position="195"/>
    </location>
</feature>
<feature type="transmembrane region" description="Helical" evidence="8">
    <location>
        <begin position="222"/>
        <end position="243"/>
    </location>
</feature>
<keyword evidence="10" id="KW-1185">Reference proteome</keyword>
<dbReference type="PANTHER" id="PTHR30472:SF25">
    <property type="entry name" value="ABC TRANSPORTER PERMEASE PROTEIN MJ0876-RELATED"/>
    <property type="match status" value="1"/>
</dbReference>
<gene>
    <name evidence="9" type="ORF">CBF28_02940</name>
</gene>
<comment type="caution">
    <text evidence="9">The sequence shown here is derived from an EMBL/GenBank/DDBJ whole genome shotgun (WGS) entry which is preliminary data.</text>
</comment>
<dbReference type="InterPro" id="IPR000522">
    <property type="entry name" value="ABC_transptr_permease_BtuC"/>
</dbReference>
<organism evidence="9 10">
    <name type="scientific">Vagococcus carniphilus</name>
    <dbReference type="NCBI Taxonomy" id="218144"/>
    <lineage>
        <taxon>Bacteria</taxon>
        <taxon>Bacillati</taxon>
        <taxon>Bacillota</taxon>
        <taxon>Bacilli</taxon>
        <taxon>Lactobacillales</taxon>
        <taxon>Enterococcaceae</taxon>
        <taxon>Vagococcus</taxon>
    </lineage>
</organism>
<dbReference type="GO" id="GO:0022857">
    <property type="term" value="F:transmembrane transporter activity"/>
    <property type="evidence" value="ECO:0007669"/>
    <property type="project" value="InterPro"/>
</dbReference>
<keyword evidence="7 8" id="KW-0472">Membrane</keyword>
<dbReference type="Proteomes" id="UP000288028">
    <property type="component" value="Unassembled WGS sequence"/>
</dbReference>
<name>A0A430B8H2_9ENTE</name>
<evidence type="ECO:0000256" key="3">
    <source>
        <dbReference type="ARBA" id="ARBA00022448"/>
    </source>
</evidence>
<keyword evidence="6 8" id="KW-1133">Transmembrane helix</keyword>
<evidence type="ECO:0000313" key="10">
    <source>
        <dbReference type="Proteomes" id="UP000288028"/>
    </source>
</evidence>
<dbReference type="AlphaFoldDB" id="A0A430B8H2"/>
<dbReference type="SUPFAM" id="SSF81345">
    <property type="entry name" value="ABC transporter involved in vitamin B12 uptake, BtuC"/>
    <property type="match status" value="1"/>
</dbReference>
<protein>
    <submittedName>
        <fullName evidence="9">Antibiotic ABC transporter</fullName>
    </submittedName>
</protein>
<evidence type="ECO:0000256" key="8">
    <source>
        <dbReference type="SAM" id="Phobius"/>
    </source>
</evidence>
<feature type="transmembrane region" description="Helical" evidence="8">
    <location>
        <begin position="293"/>
        <end position="309"/>
    </location>
</feature>